<dbReference type="GO" id="GO:0008270">
    <property type="term" value="F:zinc ion binding"/>
    <property type="evidence" value="ECO:0007669"/>
    <property type="project" value="InterPro"/>
</dbReference>
<accession>A0A6J4QRL7</accession>
<evidence type="ECO:0000313" key="2">
    <source>
        <dbReference type="EMBL" id="CAA9452914.1"/>
    </source>
</evidence>
<dbReference type="Pfam" id="PF01717">
    <property type="entry name" value="Meth_synt_2"/>
    <property type="match status" value="1"/>
</dbReference>
<dbReference type="GO" id="GO:0003871">
    <property type="term" value="F:5-methyltetrahydropteroyltriglutamate-homocysteine S-methyltransferase activity"/>
    <property type="evidence" value="ECO:0007669"/>
    <property type="project" value="InterPro"/>
</dbReference>
<evidence type="ECO:0000259" key="1">
    <source>
        <dbReference type="Pfam" id="PF01717"/>
    </source>
</evidence>
<proteinExistence type="predicted"/>
<reference evidence="2" key="1">
    <citation type="submission" date="2020-02" db="EMBL/GenBank/DDBJ databases">
        <authorList>
            <person name="Meier V. D."/>
        </authorList>
    </citation>
    <scope>NUCLEOTIDE SEQUENCE</scope>
    <source>
        <strain evidence="2">AVDCRST_MAG37</strain>
    </source>
</reference>
<name>A0A6J4QRL7_9ACTN</name>
<sequence length="362" mass="40396">MLEKYTTTVVGAHSLPRWYEALEKQVEAGKLTKEDMADAQARASQAALLDEEAAGIDVVNGGEMHRRQNNRHAPPNAMLNFFWAKMPGFEKDPNSEYGHVTRPKPITPKDEGVFHPAAVCTSKIEYGDIGLIDEFKFVSRYARDPEKVKITMTGPHMLAKVAHDEYYGGDLRAMMMDIAEVINQNFKELERLGCKHLQLDEPLFAVGGITREEVEAAIEANNAAWEGITAFKWEHVCQGNYAVGEDYDGQIGHRYFDIEPYPTDEICNLECDAIMNEGDMTPEYEGKLKNQQLAVGVANVQDLNIETPEQLAEHMHEWGVGGWLPEEQALITSSCGMNHLSRDIAVGKLQAMAGARDLLRSS</sequence>
<dbReference type="Gene3D" id="3.20.20.210">
    <property type="match status" value="1"/>
</dbReference>
<dbReference type="PANTHER" id="PTHR43844:SF1">
    <property type="entry name" value="METHIONINE SYNTHASE"/>
    <property type="match status" value="1"/>
</dbReference>
<gene>
    <name evidence="2" type="ORF">AVDCRST_MAG37-2575</name>
</gene>
<feature type="domain" description="Cobalamin-independent methionine synthase MetE C-terminal/archaeal" evidence="1">
    <location>
        <begin position="6"/>
        <end position="354"/>
    </location>
</feature>
<organism evidence="2">
    <name type="scientific">uncultured Rubrobacteraceae bacterium</name>
    <dbReference type="NCBI Taxonomy" id="349277"/>
    <lineage>
        <taxon>Bacteria</taxon>
        <taxon>Bacillati</taxon>
        <taxon>Actinomycetota</taxon>
        <taxon>Rubrobacteria</taxon>
        <taxon>Rubrobacterales</taxon>
        <taxon>Rubrobacteraceae</taxon>
        <taxon>environmental samples</taxon>
    </lineage>
</organism>
<dbReference type="GO" id="GO:0009086">
    <property type="term" value="P:methionine biosynthetic process"/>
    <property type="evidence" value="ECO:0007669"/>
    <property type="project" value="InterPro"/>
</dbReference>
<protein>
    <recommendedName>
        <fullName evidence="1">Cobalamin-independent methionine synthase MetE C-terminal/archaeal domain-containing protein</fullName>
    </recommendedName>
</protein>
<dbReference type="EMBL" id="CADCVD010000126">
    <property type="protein sequence ID" value="CAA9452914.1"/>
    <property type="molecule type" value="Genomic_DNA"/>
</dbReference>
<dbReference type="PANTHER" id="PTHR43844">
    <property type="entry name" value="METHIONINE SYNTHASE"/>
    <property type="match status" value="1"/>
</dbReference>
<dbReference type="InterPro" id="IPR002629">
    <property type="entry name" value="Met_Synth_C/arc"/>
</dbReference>
<dbReference type="AlphaFoldDB" id="A0A6J4QRL7"/>
<dbReference type="InterPro" id="IPR038071">
    <property type="entry name" value="UROD/MetE-like_sf"/>
</dbReference>
<dbReference type="SUPFAM" id="SSF51726">
    <property type="entry name" value="UROD/MetE-like"/>
    <property type="match status" value="1"/>
</dbReference>